<dbReference type="EMBL" id="JBDJPC010000005">
    <property type="protein sequence ID" value="KAL1501682.1"/>
    <property type="molecule type" value="Genomic_DNA"/>
</dbReference>
<keyword evidence="5" id="KW-0720">Serine protease</keyword>
<proteinExistence type="inferred from homology"/>
<keyword evidence="3" id="KW-0645">Protease</keyword>
<comment type="subcellular location">
    <subcellularLocation>
        <location evidence="1">Secreted</location>
        <location evidence="1">Extracellular space</location>
    </subcellularLocation>
</comment>
<name>A0ABD1ESB0_HYPHA</name>
<dbReference type="FunFam" id="2.40.10.10:FF:000036">
    <property type="entry name" value="Trypsin beta"/>
    <property type="match status" value="1"/>
</dbReference>
<comment type="caution">
    <text evidence="8">The sequence shown here is derived from an EMBL/GenBank/DDBJ whole genome shotgun (WGS) entry which is preliminary data.</text>
</comment>
<dbReference type="InterPro" id="IPR009003">
    <property type="entry name" value="Peptidase_S1_PA"/>
</dbReference>
<dbReference type="GO" id="GO:0006508">
    <property type="term" value="P:proteolysis"/>
    <property type="evidence" value="ECO:0007669"/>
    <property type="project" value="UniProtKB-KW"/>
</dbReference>
<dbReference type="PROSITE" id="PS50240">
    <property type="entry name" value="TRYPSIN_DOM"/>
    <property type="match status" value="1"/>
</dbReference>
<keyword evidence="4" id="KW-0378">Hydrolase</keyword>
<reference evidence="8 9" key="1">
    <citation type="submission" date="2024-05" db="EMBL/GenBank/DDBJ databases">
        <title>Genetic variation in Jamaican populations of the coffee berry borer (Hypothenemus hampei).</title>
        <authorList>
            <person name="Errbii M."/>
            <person name="Myrie A."/>
        </authorList>
    </citation>
    <scope>NUCLEOTIDE SEQUENCE [LARGE SCALE GENOMIC DNA]</scope>
    <source>
        <strain evidence="8">JA-Hopewell-2020-01-JO</strain>
        <tissue evidence="8">Whole body</tissue>
    </source>
</reference>
<dbReference type="AlphaFoldDB" id="A0ABD1ESB0"/>
<feature type="domain" description="Peptidase S1" evidence="7">
    <location>
        <begin position="39"/>
        <end position="263"/>
    </location>
</feature>
<sequence length="264" mass="28306">MYTILLVFNPNYGWIDLEPRALYIEPVAAVPKRSQNLQISGGDVATPNAYSYQVGLIIGTSSFCGGSIISEQWILTSAHCTEGSITLQVIAGAHDRTNTQEATQIRVLTNDSFRHSQYDPAEIQYNVALVKVSQLPVGSIGISAITLAPADAENFAGKTGYLTGWGIYDTSYVLATELRVVQVPIITNELCKTTWNNLITDQQICISGQGAVGACNSDAGDPLVVDGIQVGLVSFESSVCGSGLPSVFSRVSFFREWITETSGV</sequence>
<dbReference type="PANTHER" id="PTHR24276:SF98">
    <property type="entry name" value="FI18310P1-RELATED"/>
    <property type="match status" value="1"/>
</dbReference>
<evidence type="ECO:0000256" key="1">
    <source>
        <dbReference type="ARBA" id="ARBA00004239"/>
    </source>
</evidence>
<dbReference type="InterPro" id="IPR001254">
    <property type="entry name" value="Trypsin_dom"/>
</dbReference>
<evidence type="ECO:0000256" key="2">
    <source>
        <dbReference type="ARBA" id="ARBA00007664"/>
    </source>
</evidence>
<evidence type="ECO:0000256" key="3">
    <source>
        <dbReference type="ARBA" id="ARBA00022670"/>
    </source>
</evidence>
<dbReference type="InterPro" id="IPR043504">
    <property type="entry name" value="Peptidase_S1_PA_chymotrypsin"/>
</dbReference>
<keyword evidence="9" id="KW-1185">Reference proteome</keyword>
<dbReference type="GO" id="GO:0005576">
    <property type="term" value="C:extracellular region"/>
    <property type="evidence" value="ECO:0007669"/>
    <property type="project" value="UniProtKB-SubCell"/>
</dbReference>
<dbReference type="InterPro" id="IPR050430">
    <property type="entry name" value="Peptidase_S1"/>
</dbReference>
<evidence type="ECO:0000256" key="4">
    <source>
        <dbReference type="ARBA" id="ARBA00022801"/>
    </source>
</evidence>
<dbReference type="SMART" id="SM00020">
    <property type="entry name" value="Tryp_SPc"/>
    <property type="match status" value="1"/>
</dbReference>
<evidence type="ECO:0000256" key="6">
    <source>
        <dbReference type="ARBA" id="ARBA00023157"/>
    </source>
</evidence>
<dbReference type="FunFam" id="2.40.10.10:FF:000068">
    <property type="entry name" value="transmembrane protease serine 2"/>
    <property type="match status" value="1"/>
</dbReference>
<dbReference type="PANTHER" id="PTHR24276">
    <property type="entry name" value="POLYSERASE-RELATED"/>
    <property type="match status" value="1"/>
</dbReference>
<evidence type="ECO:0000259" key="7">
    <source>
        <dbReference type="PROSITE" id="PS50240"/>
    </source>
</evidence>
<evidence type="ECO:0000313" key="9">
    <source>
        <dbReference type="Proteomes" id="UP001566132"/>
    </source>
</evidence>
<dbReference type="GO" id="GO:0008236">
    <property type="term" value="F:serine-type peptidase activity"/>
    <property type="evidence" value="ECO:0007669"/>
    <property type="project" value="UniProtKB-KW"/>
</dbReference>
<accession>A0ABD1ESB0</accession>
<dbReference type="Proteomes" id="UP001566132">
    <property type="component" value="Unassembled WGS sequence"/>
</dbReference>
<comment type="similarity">
    <text evidence="2">Belongs to the peptidase S1 family.</text>
</comment>
<dbReference type="Gene3D" id="2.40.10.10">
    <property type="entry name" value="Trypsin-like serine proteases"/>
    <property type="match status" value="2"/>
</dbReference>
<keyword evidence="6" id="KW-1015">Disulfide bond</keyword>
<dbReference type="InterPro" id="IPR001314">
    <property type="entry name" value="Peptidase_S1A"/>
</dbReference>
<evidence type="ECO:0000256" key="5">
    <source>
        <dbReference type="ARBA" id="ARBA00022825"/>
    </source>
</evidence>
<organism evidence="8 9">
    <name type="scientific">Hypothenemus hampei</name>
    <name type="common">Coffee berry borer</name>
    <dbReference type="NCBI Taxonomy" id="57062"/>
    <lineage>
        <taxon>Eukaryota</taxon>
        <taxon>Metazoa</taxon>
        <taxon>Ecdysozoa</taxon>
        <taxon>Arthropoda</taxon>
        <taxon>Hexapoda</taxon>
        <taxon>Insecta</taxon>
        <taxon>Pterygota</taxon>
        <taxon>Neoptera</taxon>
        <taxon>Endopterygota</taxon>
        <taxon>Coleoptera</taxon>
        <taxon>Polyphaga</taxon>
        <taxon>Cucujiformia</taxon>
        <taxon>Curculionidae</taxon>
        <taxon>Scolytinae</taxon>
        <taxon>Hypothenemus</taxon>
    </lineage>
</organism>
<dbReference type="PRINTS" id="PR00722">
    <property type="entry name" value="CHYMOTRYPSIN"/>
</dbReference>
<dbReference type="CDD" id="cd00190">
    <property type="entry name" value="Tryp_SPc"/>
    <property type="match status" value="1"/>
</dbReference>
<dbReference type="SUPFAM" id="SSF50494">
    <property type="entry name" value="Trypsin-like serine proteases"/>
    <property type="match status" value="1"/>
</dbReference>
<evidence type="ECO:0000313" key="8">
    <source>
        <dbReference type="EMBL" id="KAL1501682.1"/>
    </source>
</evidence>
<dbReference type="Pfam" id="PF00089">
    <property type="entry name" value="Trypsin"/>
    <property type="match status" value="1"/>
</dbReference>
<protein>
    <recommendedName>
        <fullName evidence="7">Peptidase S1 domain-containing protein</fullName>
    </recommendedName>
</protein>
<gene>
    <name evidence="8" type="ORF">ABEB36_006967</name>
</gene>